<name>A0A0F8Z2N4_9ZZZZ</name>
<dbReference type="EMBL" id="LAZR01053634">
    <property type="protein sequence ID" value="KKK80320.1"/>
    <property type="molecule type" value="Genomic_DNA"/>
</dbReference>
<proteinExistence type="predicted"/>
<dbReference type="InterPro" id="IPR023366">
    <property type="entry name" value="ATP_synth_asu-like_sf"/>
</dbReference>
<sequence>MAATETAICNLSLQRMGQALIDDIDGTSVNEQKCNNIYDQVRDETLVDGPELGWKFAKRTVHCIQRESFTITAFASASATTTTVTATHTLLAGDRVVIDGTTSYDGTYVVVSVSTTVSFVITIAFVADDATGTAKWTSEEYGYRYAIPTSKKIVATTVGGIELTDWVEWGVYVLTNLEDTEVNMDIIQAITTVTLFPEHFVKVLVLKMAIELHYSMTQDLNAVKQLEFDLDRAMPKAIAMDERKKFVKESSSSWVDIGHTQEIIE</sequence>
<comment type="caution">
    <text evidence="1">The sequence shown here is derived from an EMBL/GenBank/DDBJ whole genome shotgun (WGS) entry which is preliminary data.</text>
</comment>
<protein>
    <submittedName>
        <fullName evidence="1">Uncharacterized protein</fullName>
    </submittedName>
</protein>
<reference evidence="1" key="1">
    <citation type="journal article" date="2015" name="Nature">
        <title>Complex archaea that bridge the gap between prokaryotes and eukaryotes.</title>
        <authorList>
            <person name="Spang A."/>
            <person name="Saw J.H."/>
            <person name="Jorgensen S.L."/>
            <person name="Zaremba-Niedzwiedzka K."/>
            <person name="Martijn J."/>
            <person name="Lind A.E."/>
            <person name="van Eijk R."/>
            <person name="Schleper C."/>
            <person name="Guy L."/>
            <person name="Ettema T.J."/>
        </authorList>
    </citation>
    <scope>NUCLEOTIDE SEQUENCE</scope>
</reference>
<gene>
    <name evidence="1" type="ORF">LCGC14_2824680</name>
</gene>
<accession>A0A0F8Z2N4</accession>
<evidence type="ECO:0000313" key="1">
    <source>
        <dbReference type="EMBL" id="KKK80320.1"/>
    </source>
</evidence>
<dbReference type="Gene3D" id="2.40.30.20">
    <property type="match status" value="1"/>
</dbReference>
<dbReference type="AlphaFoldDB" id="A0A0F8Z2N4"/>
<organism evidence="1">
    <name type="scientific">marine sediment metagenome</name>
    <dbReference type="NCBI Taxonomy" id="412755"/>
    <lineage>
        <taxon>unclassified sequences</taxon>
        <taxon>metagenomes</taxon>
        <taxon>ecological metagenomes</taxon>
    </lineage>
</organism>